<proteinExistence type="predicted"/>
<protein>
    <recommendedName>
        <fullName evidence="1">DUF4123 domain-containing protein</fullName>
    </recommendedName>
</protein>
<dbReference type="OrthoDB" id="6431152at2"/>
<dbReference type="Pfam" id="PF13503">
    <property type="entry name" value="DUF4123"/>
    <property type="match status" value="1"/>
</dbReference>
<dbReference type="Proteomes" id="UP000052022">
    <property type="component" value="Unassembled WGS sequence"/>
</dbReference>
<gene>
    <name evidence="2" type="ORF">TRM7557_01751</name>
</gene>
<dbReference type="AlphaFoldDB" id="A0A0P1GVU8"/>
<keyword evidence="3" id="KW-1185">Reference proteome</keyword>
<accession>A0A0P1GVU8</accession>
<dbReference type="EMBL" id="CYSD01000027">
    <property type="protein sequence ID" value="CUH78167.1"/>
    <property type="molecule type" value="Genomic_DNA"/>
</dbReference>
<evidence type="ECO:0000313" key="3">
    <source>
        <dbReference type="Proteomes" id="UP000052022"/>
    </source>
</evidence>
<dbReference type="STRING" id="928856.SAMN04488049_12813"/>
<evidence type="ECO:0000313" key="2">
    <source>
        <dbReference type="EMBL" id="CUH78167.1"/>
    </source>
</evidence>
<name>A0A0P1GVU8_9RHOB</name>
<evidence type="ECO:0000259" key="1">
    <source>
        <dbReference type="Pfam" id="PF13503"/>
    </source>
</evidence>
<dbReference type="RefSeq" id="WP_058289836.1">
    <property type="nucleotide sequence ID" value="NZ_CYSD01000027.1"/>
</dbReference>
<sequence length="425" mass="47989">MTHFEAWTALCTVRPTAPGQPDHQLRIVVWADGLETAYAIIQRDLPAYGYTLRDMSDLRAALSHRNGALARSVSPQQPLQLYQADPHQTEAAPRVPLLSCRDLGQIAPLDGQPGVLPLKTSPDALQDLLFGALERADTPTAHSRCFALLDAAKLQFGHSEIEDSDLTWRCLFKDTAAQSLANVAPYLVELEQDNDFTRRLFTEIPEFDATMTSAHMWPKRPAIFLRSALSFDALWKHLRRFTKIRDKSGTWLFYRFWEPENAALIRARAHDPGSVFLAPWCGTAIDAVLFPARAGAMWMTPEPALRTLKPSMQMSPTDMDALRTQRQIDFILRLKQALKDDHPELLPSEGTARLRALYTRGREKGYLVEQAAFDFVRCHLLAEAIGLSFEALEHQLDPQQRLTALDRAKLIWRRLETLSRATAEA</sequence>
<organism evidence="2 3">
    <name type="scientific">Tritonibacter multivorans</name>
    <dbReference type="NCBI Taxonomy" id="928856"/>
    <lineage>
        <taxon>Bacteria</taxon>
        <taxon>Pseudomonadati</taxon>
        <taxon>Pseudomonadota</taxon>
        <taxon>Alphaproteobacteria</taxon>
        <taxon>Rhodobacterales</taxon>
        <taxon>Paracoccaceae</taxon>
        <taxon>Tritonibacter</taxon>
    </lineage>
</organism>
<reference evidence="2 3" key="1">
    <citation type="submission" date="2015-09" db="EMBL/GenBank/DDBJ databases">
        <authorList>
            <consortium name="Swine Surveillance"/>
        </authorList>
    </citation>
    <scope>NUCLEOTIDE SEQUENCE [LARGE SCALE GENOMIC DNA]</scope>
    <source>
        <strain evidence="2 3">CECT 7557</strain>
    </source>
</reference>
<dbReference type="InterPro" id="IPR025391">
    <property type="entry name" value="DUF4123"/>
</dbReference>
<feature type="domain" description="DUF4123" evidence="1">
    <location>
        <begin position="145"/>
        <end position="264"/>
    </location>
</feature>